<gene>
    <name evidence="1" type="ORF">AKJ09_00547</name>
</gene>
<evidence type="ECO:0000313" key="1">
    <source>
        <dbReference type="EMBL" id="AKU93883.1"/>
    </source>
</evidence>
<keyword evidence="2" id="KW-1185">Reference proteome</keyword>
<dbReference type="KEGG" id="llu:AKJ09_00547"/>
<dbReference type="AlphaFoldDB" id="A0A0K1PK14"/>
<accession>A0A0K1PK14</accession>
<organism evidence="1 2">
    <name type="scientific">Labilithrix luteola</name>
    <dbReference type="NCBI Taxonomy" id="1391654"/>
    <lineage>
        <taxon>Bacteria</taxon>
        <taxon>Pseudomonadati</taxon>
        <taxon>Myxococcota</taxon>
        <taxon>Polyangia</taxon>
        <taxon>Polyangiales</taxon>
        <taxon>Labilitrichaceae</taxon>
        <taxon>Labilithrix</taxon>
    </lineage>
</organism>
<protein>
    <submittedName>
        <fullName evidence="1">Uncharacterized protein</fullName>
    </submittedName>
</protein>
<dbReference type="EMBL" id="CP012333">
    <property type="protein sequence ID" value="AKU93883.1"/>
    <property type="molecule type" value="Genomic_DNA"/>
</dbReference>
<proteinExistence type="predicted"/>
<evidence type="ECO:0000313" key="2">
    <source>
        <dbReference type="Proteomes" id="UP000064967"/>
    </source>
</evidence>
<reference evidence="1 2" key="1">
    <citation type="submission" date="2015-08" db="EMBL/GenBank/DDBJ databases">
        <authorList>
            <person name="Babu N.S."/>
            <person name="Beckwith C.J."/>
            <person name="Beseler K.G."/>
            <person name="Brison A."/>
            <person name="Carone J.V."/>
            <person name="Caskin T.P."/>
            <person name="Diamond M."/>
            <person name="Durham M.E."/>
            <person name="Foxe J.M."/>
            <person name="Go M."/>
            <person name="Henderson B.A."/>
            <person name="Jones I.B."/>
            <person name="McGettigan J.A."/>
            <person name="Micheletti S.J."/>
            <person name="Nasrallah M.E."/>
            <person name="Ortiz D."/>
            <person name="Piller C.R."/>
            <person name="Privatt S.R."/>
            <person name="Schneider S.L."/>
            <person name="Sharp S."/>
            <person name="Smith T.C."/>
            <person name="Stanton J.D."/>
            <person name="Ullery H.E."/>
            <person name="Wilson R.J."/>
            <person name="Serrano M.G."/>
            <person name="Buck G."/>
            <person name="Lee V."/>
            <person name="Wang Y."/>
            <person name="Carvalho R."/>
            <person name="Voegtly L."/>
            <person name="Shi R."/>
            <person name="Duckworth R."/>
            <person name="Johnson A."/>
            <person name="Loviza R."/>
            <person name="Walstead R."/>
            <person name="Shah Z."/>
            <person name="Kiflezghi M."/>
            <person name="Wade K."/>
            <person name="Ball S.L."/>
            <person name="Bradley K.W."/>
            <person name="Asai D.J."/>
            <person name="Bowman C.A."/>
            <person name="Russell D.A."/>
            <person name="Pope W.H."/>
            <person name="Jacobs-Sera D."/>
            <person name="Hendrix R.W."/>
            <person name="Hatfull G.F."/>
        </authorList>
    </citation>
    <scope>NUCLEOTIDE SEQUENCE [LARGE SCALE GENOMIC DNA]</scope>
    <source>
        <strain evidence="1 2">DSM 27648</strain>
    </source>
</reference>
<dbReference type="Proteomes" id="UP000064967">
    <property type="component" value="Chromosome"/>
</dbReference>
<name>A0A0K1PK14_9BACT</name>
<sequence>MSAGTYDSVSVVLFASDALSTLWPTHLPSIAVRIWGAP</sequence>